<evidence type="ECO:0000259" key="3">
    <source>
        <dbReference type="SMART" id="SM00449"/>
    </source>
</evidence>
<dbReference type="AlphaFoldDB" id="V6LWD0"/>
<dbReference type="SUPFAM" id="SSF49899">
    <property type="entry name" value="Concanavalin A-like lectins/glucanases"/>
    <property type="match status" value="1"/>
</dbReference>
<evidence type="ECO:0000256" key="1">
    <source>
        <dbReference type="ARBA" id="ARBA00004123"/>
    </source>
</evidence>
<dbReference type="EMBL" id="KI545970">
    <property type="protein sequence ID" value="EST48937.1"/>
    <property type="molecule type" value="Genomic_DNA"/>
</dbReference>
<evidence type="ECO:0000313" key="4">
    <source>
        <dbReference type="EMBL" id="EST48937.1"/>
    </source>
</evidence>
<feature type="domain" description="SPRY" evidence="3">
    <location>
        <begin position="53"/>
        <end position="226"/>
    </location>
</feature>
<dbReference type="PANTHER" id="PTHR10598:SF0">
    <property type="entry name" value="SET1_ASH2 HISTONE METHYLTRANSFERASE COMPLEX SUBUNIT ASH2"/>
    <property type="match status" value="1"/>
</dbReference>
<organism evidence="4">
    <name type="scientific">Spironucleus salmonicida</name>
    <dbReference type="NCBI Taxonomy" id="348837"/>
    <lineage>
        <taxon>Eukaryota</taxon>
        <taxon>Metamonada</taxon>
        <taxon>Diplomonadida</taxon>
        <taxon>Hexamitidae</taxon>
        <taxon>Hexamitinae</taxon>
        <taxon>Spironucleus</taxon>
    </lineage>
</organism>
<dbReference type="Proteomes" id="UP000018208">
    <property type="component" value="Unassembled WGS sequence"/>
</dbReference>
<dbReference type="VEuPathDB" id="GiardiaDB:SS50377_27225"/>
<proteinExistence type="predicted"/>
<dbReference type="OrthoDB" id="10266026at2759"/>
<gene>
    <name evidence="4" type="ORF">SS50377_10780</name>
    <name evidence="5" type="ORF">SS50377_27225</name>
</gene>
<accession>V6LWD0</accession>
<dbReference type="InterPro" id="IPR043136">
    <property type="entry name" value="B30.2/SPRY_sf"/>
</dbReference>
<evidence type="ECO:0000313" key="5">
    <source>
        <dbReference type="EMBL" id="KAH0570932.1"/>
    </source>
</evidence>
<dbReference type="InterPro" id="IPR013320">
    <property type="entry name" value="ConA-like_dom_sf"/>
</dbReference>
<dbReference type="Gene3D" id="2.60.120.920">
    <property type="match status" value="1"/>
</dbReference>
<dbReference type="InterPro" id="IPR003877">
    <property type="entry name" value="SPRY_dom"/>
</dbReference>
<name>V6LWD0_9EUKA</name>
<dbReference type="GO" id="GO:0000976">
    <property type="term" value="F:transcription cis-regulatory region binding"/>
    <property type="evidence" value="ECO:0007669"/>
    <property type="project" value="TreeGrafter"/>
</dbReference>
<protein>
    <recommendedName>
        <fullName evidence="3">SPRY domain-containing protein</fullName>
    </recommendedName>
</protein>
<dbReference type="SMART" id="SM00449">
    <property type="entry name" value="SPRY"/>
    <property type="match status" value="1"/>
</dbReference>
<keyword evidence="2" id="KW-0539">Nucleus</keyword>
<dbReference type="PANTHER" id="PTHR10598">
    <property type="entry name" value="SET1/ASH2 HISTONE METHYLTRANSFERASE COMPLEX SUBUNIT ASH2"/>
    <property type="match status" value="1"/>
</dbReference>
<comment type="subcellular location">
    <subcellularLocation>
        <location evidence="1">Nucleus</location>
    </subcellularLocation>
</comment>
<sequence length="368" mass="41214">MSSQRYETQIQNLGNVVLSNTHKDPSIQLDEMQLTAKGSQGYRTVLGTHGVTTGTYMYQFRFNFQTQTSAFRCGFQPISAELGAPVGFDTSSYGIRSIDLSTVNGRKRENPHPDVQLAPNDVITCLIHLPLIQPPFDLPEETEMCFTKGSYASTVGRKAVENDDSEEQNFLESDSTPLVIHEGAFVRFYVNERQVQQLDTVYYNRYYPAVSLYQFCAVTCNFGVQNVRLPNYPPEWYQLPFCLANSSQTYALLGQNALAVGPEEVPMASKEKPCIAFAEFLKSQQNSEKTCGSVDIEIDPDSFAFLEAIQAGAPGPVQGFSALYLARARRDQQVLAQEVAAGQYTVDLHYEIARFYGDGRLRMKKMKK</sequence>
<reference evidence="5" key="2">
    <citation type="submission" date="2020-12" db="EMBL/GenBank/DDBJ databases">
        <title>New Spironucleus salmonicida genome in near-complete chromosomes.</title>
        <authorList>
            <person name="Xu F."/>
            <person name="Kurt Z."/>
            <person name="Jimenez-Gonzalez A."/>
            <person name="Astvaldsson A."/>
            <person name="Andersson J.O."/>
            <person name="Svard S.G."/>
        </authorList>
    </citation>
    <scope>NUCLEOTIDE SEQUENCE</scope>
    <source>
        <strain evidence="5">ATCC 50377</strain>
    </source>
</reference>
<evidence type="ECO:0000313" key="6">
    <source>
        <dbReference type="Proteomes" id="UP000018208"/>
    </source>
</evidence>
<evidence type="ECO:0000256" key="2">
    <source>
        <dbReference type="ARBA" id="ARBA00023242"/>
    </source>
</evidence>
<reference evidence="4 5" key="1">
    <citation type="journal article" date="2014" name="PLoS Genet.">
        <title>The Genome of Spironucleus salmonicida Highlights a Fish Pathogen Adapted to Fluctuating Environments.</title>
        <authorList>
            <person name="Xu F."/>
            <person name="Jerlstrom-Hultqvist J."/>
            <person name="Einarsson E."/>
            <person name="Astvaldsson A."/>
            <person name="Svard S.G."/>
            <person name="Andersson J.O."/>
        </authorList>
    </citation>
    <scope>NUCLEOTIDE SEQUENCE</scope>
    <source>
        <strain evidence="5">ATCC 50377</strain>
    </source>
</reference>
<dbReference type="CDD" id="cd12872">
    <property type="entry name" value="SPRY_Ash2"/>
    <property type="match status" value="1"/>
</dbReference>
<dbReference type="GO" id="GO:0048188">
    <property type="term" value="C:Set1C/COMPASS complex"/>
    <property type="evidence" value="ECO:0007669"/>
    <property type="project" value="InterPro"/>
</dbReference>
<dbReference type="InterPro" id="IPR037353">
    <property type="entry name" value="ASH2"/>
</dbReference>
<keyword evidence="6" id="KW-1185">Reference proteome</keyword>
<dbReference type="EMBL" id="AUWU02000007">
    <property type="protein sequence ID" value="KAH0570932.1"/>
    <property type="molecule type" value="Genomic_DNA"/>
</dbReference>